<feature type="domain" description="DUF4132" evidence="1">
    <location>
        <begin position="414"/>
        <end position="599"/>
    </location>
</feature>
<evidence type="ECO:0008006" key="5">
    <source>
        <dbReference type="Google" id="ProtNLM"/>
    </source>
</evidence>
<dbReference type="Pfam" id="PF13569">
    <property type="entry name" value="DUF4132"/>
    <property type="match status" value="1"/>
</dbReference>
<evidence type="ECO:0000313" key="4">
    <source>
        <dbReference type="Proteomes" id="UP000236754"/>
    </source>
</evidence>
<dbReference type="EMBL" id="FNVU01000007">
    <property type="protein sequence ID" value="SEG62016.1"/>
    <property type="molecule type" value="Genomic_DNA"/>
</dbReference>
<proteinExistence type="predicted"/>
<feature type="domain" description="DUF7737" evidence="2">
    <location>
        <begin position="725"/>
        <end position="829"/>
    </location>
</feature>
<evidence type="ECO:0000259" key="1">
    <source>
        <dbReference type="Pfam" id="PF13569"/>
    </source>
</evidence>
<reference evidence="3 4" key="1">
    <citation type="submission" date="2016-10" db="EMBL/GenBank/DDBJ databases">
        <authorList>
            <person name="de Groot N.N."/>
        </authorList>
    </citation>
    <scope>NUCLEOTIDE SEQUENCE [LARGE SCALE GENOMIC DNA]</scope>
    <source>
        <strain evidence="3 4">CGMCC 4.2023</strain>
    </source>
</reference>
<evidence type="ECO:0000313" key="3">
    <source>
        <dbReference type="EMBL" id="SEG62016.1"/>
    </source>
</evidence>
<dbReference type="AlphaFoldDB" id="A0A1H6BP78"/>
<dbReference type="InterPro" id="IPR025406">
    <property type="entry name" value="DUF4132"/>
</dbReference>
<dbReference type="Proteomes" id="UP000236754">
    <property type="component" value="Unassembled WGS sequence"/>
</dbReference>
<keyword evidence="4" id="KW-1185">Reference proteome</keyword>
<accession>A0A1H6BP78</accession>
<sequence length="836" mass="89772">MTMTALLEVRLHRAAADDRERDGAAEGEFGASAVGRLVAGLNEDELLLAAERFHRILSHAQDDRVVARAVRAFAAMRLPWTAAQAAVLAGRVTGQEDEVWSRTAPMVELAVAAMESLDPSELAALRPVVVELSRWTPHVKGAADRDGLRRRLDVLAPPEEDDATGLPRSVLDDDDAYGPRMRAEHADLLASHGVAALLAHCATLAQPRATKKFRTLAGQLLAAAPRGPEAVRLLLAGFAAQPETAVTVRWSYGRVSRVRGLAGAANTSLVRGLLWTAADLEDDRVVALVGACALLAGTGIGGSGGMSRNGNVATAAVAVLGSFEGTRGEQAVGALAAVRAKVRNRTLLKSAERAQLDIAARTGLTPAQLRERAVPSSGLDARRTREFVLSGGYTALLAVDGAATAALTFRTPQGRVVRAAPKPVRDHAATELSLVRGSLKELRSLLSAERARLEECLAAGAEWTGADWQRYYADHPVTGALAGALLWEVRAAGAGTWTAGLPERGAAGWALAGTDGTAARVGAADLVRLWHPLRAAVDDVQAWRTELTGRELRQPVKQVFREVYLLTPAEEETRSYSNRFAAHILRFPQARSLMAARGWSADHLGYWDGGYDGQAVRVLPSAGGSGWRARFFYQLVEREEDGHAIASLCSTDQVRFERRPPGRSSWVEAELAEVPPLVLSEAMRDVDLFVGVSSIAADPQWQDGGDARHADYWRRAAFGDLPSSAQVRKEALARLLPRTRIADRVEIAGRFLRVRGELGAYRIHIGSGNVLMEPHDAYLCIVTDRGSRAPGRLFLPFEEDGGMLAVVLSKAFLLADDASITDPSILRQLPGRPLPA</sequence>
<dbReference type="OrthoDB" id="9763697at2"/>
<gene>
    <name evidence="3" type="ORF">SAMN05216223_10754</name>
</gene>
<organism evidence="3 4">
    <name type="scientific">Actinacidiphila yanglinensis</name>
    <dbReference type="NCBI Taxonomy" id="310779"/>
    <lineage>
        <taxon>Bacteria</taxon>
        <taxon>Bacillati</taxon>
        <taxon>Actinomycetota</taxon>
        <taxon>Actinomycetes</taxon>
        <taxon>Kitasatosporales</taxon>
        <taxon>Streptomycetaceae</taxon>
        <taxon>Actinacidiphila</taxon>
    </lineage>
</organism>
<dbReference type="InterPro" id="IPR056639">
    <property type="entry name" value="DUF7737"/>
</dbReference>
<evidence type="ECO:0000259" key="2">
    <source>
        <dbReference type="Pfam" id="PF24879"/>
    </source>
</evidence>
<dbReference type="Pfam" id="PF24879">
    <property type="entry name" value="DUF7737"/>
    <property type="match status" value="1"/>
</dbReference>
<dbReference type="RefSeq" id="WP_103886801.1">
    <property type="nucleotide sequence ID" value="NZ_FNVU01000007.1"/>
</dbReference>
<protein>
    <recommendedName>
        <fullName evidence="5">DUF4132 domain-containing protein</fullName>
    </recommendedName>
</protein>
<name>A0A1H6BP78_9ACTN</name>